<dbReference type="OrthoDB" id="5835829at2759"/>
<reference evidence="3 4" key="1">
    <citation type="journal article" date="2011" name="Science">
        <title>The Selaginella genome identifies genetic changes associated with the evolution of vascular plants.</title>
        <authorList>
            <person name="Banks J.A."/>
            <person name="Nishiyama T."/>
            <person name="Hasebe M."/>
            <person name="Bowman J.L."/>
            <person name="Gribskov M."/>
            <person name="dePamphilis C."/>
            <person name="Albert V.A."/>
            <person name="Aono N."/>
            <person name="Aoyama T."/>
            <person name="Ambrose B.A."/>
            <person name="Ashton N.W."/>
            <person name="Axtell M.J."/>
            <person name="Barker E."/>
            <person name="Barker M.S."/>
            <person name="Bennetzen J.L."/>
            <person name="Bonawitz N.D."/>
            <person name="Chapple C."/>
            <person name="Cheng C."/>
            <person name="Correa L.G."/>
            <person name="Dacre M."/>
            <person name="DeBarry J."/>
            <person name="Dreyer I."/>
            <person name="Elias M."/>
            <person name="Engstrom E.M."/>
            <person name="Estelle M."/>
            <person name="Feng L."/>
            <person name="Finet C."/>
            <person name="Floyd S.K."/>
            <person name="Frommer W.B."/>
            <person name="Fujita T."/>
            <person name="Gramzow L."/>
            <person name="Gutensohn M."/>
            <person name="Harholt J."/>
            <person name="Hattori M."/>
            <person name="Heyl A."/>
            <person name="Hirai T."/>
            <person name="Hiwatashi Y."/>
            <person name="Ishikawa M."/>
            <person name="Iwata M."/>
            <person name="Karol K.G."/>
            <person name="Koehler B."/>
            <person name="Kolukisaoglu U."/>
            <person name="Kubo M."/>
            <person name="Kurata T."/>
            <person name="Lalonde S."/>
            <person name="Li K."/>
            <person name="Li Y."/>
            <person name="Litt A."/>
            <person name="Lyons E."/>
            <person name="Manning G."/>
            <person name="Maruyama T."/>
            <person name="Michael T.P."/>
            <person name="Mikami K."/>
            <person name="Miyazaki S."/>
            <person name="Morinaga S."/>
            <person name="Murata T."/>
            <person name="Mueller-Roeber B."/>
            <person name="Nelson D.R."/>
            <person name="Obara M."/>
            <person name="Oguri Y."/>
            <person name="Olmstead R.G."/>
            <person name="Onodera N."/>
            <person name="Petersen B.L."/>
            <person name="Pils B."/>
            <person name="Prigge M."/>
            <person name="Rensing S.A."/>
            <person name="Riano-Pachon D.M."/>
            <person name="Roberts A.W."/>
            <person name="Sato Y."/>
            <person name="Scheller H.V."/>
            <person name="Schulz B."/>
            <person name="Schulz C."/>
            <person name="Shakirov E.V."/>
            <person name="Shibagaki N."/>
            <person name="Shinohara N."/>
            <person name="Shippen D.E."/>
            <person name="Soerensen I."/>
            <person name="Sotooka R."/>
            <person name="Sugimoto N."/>
            <person name="Sugita M."/>
            <person name="Sumikawa N."/>
            <person name="Tanurdzic M."/>
            <person name="Theissen G."/>
            <person name="Ulvskov P."/>
            <person name="Wakazuki S."/>
            <person name="Weng J.K."/>
            <person name="Willats W.W."/>
            <person name="Wipf D."/>
            <person name="Wolf P.G."/>
            <person name="Yang L."/>
            <person name="Zimmer A.D."/>
            <person name="Zhu Q."/>
            <person name="Mitros T."/>
            <person name="Hellsten U."/>
            <person name="Loque D."/>
            <person name="Otillar R."/>
            <person name="Salamov A."/>
            <person name="Schmutz J."/>
            <person name="Shapiro H."/>
            <person name="Lindquist E."/>
            <person name="Lucas S."/>
            <person name="Rokhsar D."/>
            <person name="Grigoriev I.V."/>
        </authorList>
    </citation>
    <scope>NUCLEOTIDE SEQUENCE [LARGE SCALE GENOMIC DNA]</scope>
</reference>
<dbReference type="AlphaFoldDB" id="D8R5K4"/>
<evidence type="ECO:0000256" key="2">
    <source>
        <dbReference type="ARBA" id="ARBA00022679"/>
    </source>
</evidence>
<dbReference type="Gramene" id="EFJ32166">
    <property type="protein sequence ID" value="EFJ32166"/>
    <property type="gene ID" value="SELMODRAFT_439509"/>
</dbReference>
<sequence>MVLASRLVDSGARVSFLYPAHHESRLCDARSRPHSPEIRFVALHARDFDSAPNDFSRDFFLMPSLAQEFEQLVSSLQPPPSCLISDEVCGTLAKSARLLGIPRYILVPESASAFAATLLAPSLARDSKLPLQVARNETVDIPFIGMTVVAREYLSPYLDTFPWRADYFLEGAIEAQASDGILVNTYRELEPSILSGMVRDTCLNPHRAPVFAVGPLIPEPSSTVGSHHQEEEAEIMEFLDAQAPSSVVFVSFGTLIQRNEKDAREILSGLEQSGHPFIWKFSGDGDYVPTGAGKSGLILRNWAPQLRILSHPSTGLFLTHCGWNSCLESSSLGVPILGFPAFMDQPINCKLLVELRKAGVKLATLESFQIAEAIKEVMESEEIRRNAQKLKLAADRAPKSLDFFVDKLRENSALHYL</sequence>
<dbReference type="KEGG" id="smo:SELMODRAFT_439509"/>
<keyword evidence="4" id="KW-1185">Reference proteome</keyword>
<dbReference type="Proteomes" id="UP000001514">
    <property type="component" value="Unassembled WGS sequence"/>
</dbReference>
<dbReference type="CDD" id="cd03784">
    <property type="entry name" value="GT1_Gtf-like"/>
    <property type="match status" value="1"/>
</dbReference>
<evidence type="ECO:0000313" key="4">
    <source>
        <dbReference type="Proteomes" id="UP000001514"/>
    </source>
</evidence>
<dbReference type="eggNOG" id="KOG1192">
    <property type="taxonomic scope" value="Eukaryota"/>
</dbReference>
<proteinExistence type="inferred from homology"/>
<dbReference type="FunFam" id="3.40.50.2000:FF:000060">
    <property type="entry name" value="Glycosyltransferase"/>
    <property type="match status" value="1"/>
</dbReference>
<protein>
    <recommendedName>
        <fullName evidence="5">Glycosyltransferase</fullName>
    </recommendedName>
</protein>
<comment type="similarity">
    <text evidence="1">Belongs to the UDP-glycosyltransferase family.</text>
</comment>
<name>D8R5K4_SELML</name>
<keyword evidence="2" id="KW-0808">Transferase</keyword>
<dbReference type="HOGENOM" id="CLU_001724_2_2_1"/>
<dbReference type="GO" id="GO:0035251">
    <property type="term" value="F:UDP-glucosyltransferase activity"/>
    <property type="evidence" value="ECO:0000318"/>
    <property type="project" value="GO_Central"/>
</dbReference>
<dbReference type="SUPFAM" id="SSF53756">
    <property type="entry name" value="UDP-Glycosyltransferase/glycogen phosphorylase"/>
    <property type="match status" value="1"/>
</dbReference>
<dbReference type="PANTHER" id="PTHR48047">
    <property type="entry name" value="GLYCOSYLTRANSFERASE"/>
    <property type="match status" value="1"/>
</dbReference>
<dbReference type="Gene3D" id="3.40.50.2000">
    <property type="entry name" value="Glycogen Phosphorylase B"/>
    <property type="match status" value="2"/>
</dbReference>
<accession>D8R5K4</accession>
<organism evidence="4">
    <name type="scientific">Selaginella moellendorffii</name>
    <name type="common">Spikemoss</name>
    <dbReference type="NCBI Taxonomy" id="88036"/>
    <lineage>
        <taxon>Eukaryota</taxon>
        <taxon>Viridiplantae</taxon>
        <taxon>Streptophyta</taxon>
        <taxon>Embryophyta</taxon>
        <taxon>Tracheophyta</taxon>
        <taxon>Lycopodiopsida</taxon>
        <taxon>Selaginellales</taxon>
        <taxon>Selaginellaceae</taxon>
        <taxon>Selaginella</taxon>
    </lineage>
</organism>
<dbReference type="InParanoid" id="D8R5K4"/>
<dbReference type="Pfam" id="PF00201">
    <property type="entry name" value="UDPGT"/>
    <property type="match status" value="1"/>
</dbReference>
<evidence type="ECO:0000313" key="3">
    <source>
        <dbReference type="EMBL" id="EFJ32166.1"/>
    </source>
</evidence>
<dbReference type="PANTHER" id="PTHR48047:SF69">
    <property type="entry name" value="UDP-GLUCOSYLTRANSFERASE"/>
    <property type="match status" value="1"/>
</dbReference>
<gene>
    <name evidence="3" type="ORF">SELMODRAFT_439509</name>
</gene>
<dbReference type="EMBL" id="GL377572">
    <property type="protein sequence ID" value="EFJ32166.1"/>
    <property type="molecule type" value="Genomic_DNA"/>
</dbReference>
<evidence type="ECO:0008006" key="5">
    <source>
        <dbReference type="Google" id="ProtNLM"/>
    </source>
</evidence>
<evidence type="ECO:0000256" key="1">
    <source>
        <dbReference type="ARBA" id="ARBA00009995"/>
    </source>
</evidence>
<dbReference type="InterPro" id="IPR002213">
    <property type="entry name" value="UDP_glucos_trans"/>
</dbReference>